<dbReference type="PRINTS" id="PR00344">
    <property type="entry name" value="BCTRLSENSOR"/>
</dbReference>
<sequence length="411" mass="44456">MSSETPRPPWQLVTAVPYGLLAALTAYTVITKSGTELAVNLGLCATTAAWMLGMFTLRPESWDRLLPMAVFFVGLAWLTLVLVLRDPMFGLFTTVAYIHAFAILPWPWRLPAITVMAVVAATAQASSFDKDAAGLAIYAAIVVFNIVVMTGMAWVLHLDERQRIELGTALADLSRANHQLEAAAAENAGLQNRLLAQAKETGVLEERRRMAREIHDTVAQGLTGIIAQLQAAEQAREIPDPWRRHFEAAKGLARQSLVEARRSVDALRPESLETAHLGDALTEVADRWSAIQGLPVRVTTTGTPRPMPPEAEFALLRTAQEALANIARHAEATRVGVTLSYLEDEVALDVLDDGRGFDSADLSPDGPGGFGLTIMRQRVEALSGTLRIESEPGAGTGISACVPLQPTRSDR</sequence>
<dbReference type="SMART" id="SM00387">
    <property type="entry name" value="HATPase_c"/>
    <property type="match status" value="1"/>
</dbReference>
<evidence type="ECO:0000313" key="20">
    <source>
        <dbReference type="Proteomes" id="UP000598146"/>
    </source>
</evidence>
<feature type="coiled-coil region" evidence="16">
    <location>
        <begin position="173"/>
        <end position="200"/>
    </location>
</feature>
<evidence type="ECO:0000256" key="4">
    <source>
        <dbReference type="ARBA" id="ARBA00012438"/>
    </source>
</evidence>
<dbReference type="AlphaFoldDB" id="A0A931C6F7"/>
<keyword evidence="13" id="KW-0411">Iron-sulfur</keyword>
<dbReference type="CDD" id="cd16917">
    <property type="entry name" value="HATPase_UhpB-NarQ-NarX-like"/>
    <property type="match status" value="1"/>
</dbReference>
<comment type="function">
    <text evidence="14">Member of the two-component regulatory system NreB/NreC involved in the control of dissimilatory nitrate/nitrite reduction in response to oxygen. NreB functions as a direct oxygen sensor histidine kinase which is autophosphorylated, in the absence of oxygen, probably at the conserved histidine residue, and transfers its phosphate group probably to a conserved aspartate residue of NreC. NreB/NreC activates the expression of the nitrate (narGHJI) and nitrite (nir) reductase operons, as well as the putative nitrate transporter gene narT.</text>
</comment>
<comment type="caution">
    <text evidence="19">The sequence shown here is derived from an EMBL/GenBank/DDBJ whole genome shotgun (WGS) entry which is preliminary data.</text>
</comment>
<keyword evidence="6" id="KW-0004">4Fe-4S</keyword>
<reference evidence="19" key="1">
    <citation type="submission" date="2020-11" db="EMBL/GenBank/DDBJ databases">
        <title>Isolation and identification of active actinomycetes.</title>
        <authorList>
            <person name="Sun X."/>
        </authorList>
    </citation>
    <scope>NUCLEOTIDE SEQUENCE</scope>
    <source>
        <strain evidence="19">NEAU-A11</strain>
    </source>
</reference>
<feature type="domain" description="Histidine kinase" evidence="18">
    <location>
        <begin position="315"/>
        <end position="406"/>
    </location>
</feature>
<feature type="transmembrane region" description="Helical" evidence="17">
    <location>
        <begin position="65"/>
        <end position="84"/>
    </location>
</feature>
<dbReference type="GO" id="GO:0046983">
    <property type="term" value="F:protein dimerization activity"/>
    <property type="evidence" value="ECO:0007669"/>
    <property type="project" value="InterPro"/>
</dbReference>
<dbReference type="Pfam" id="PF02518">
    <property type="entry name" value="HATPase_c"/>
    <property type="match status" value="1"/>
</dbReference>
<organism evidence="19 20">
    <name type="scientific">Actinoplanes aureus</name>
    <dbReference type="NCBI Taxonomy" id="2792083"/>
    <lineage>
        <taxon>Bacteria</taxon>
        <taxon>Bacillati</taxon>
        <taxon>Actinomycetota</taxon>
        <taxon>Actinomycetes</taxon>
        <taxon>Micromonosporales</taxon>
        <taxon>Micromonosporaceae</taxon>
        <taxon>Actinoplanes</taxon>
    </lineage>
</organism>
<dbReference type="EC" id="2.7.13.3" evidence="4"/>
<evidence type="ECO:0000256" key="13">
    <source>
        <dbReference type="ARBA" id="ARBA00023014"/>
    </source>
</evidence>
<evidence type="ECO:0000259" key="18">
    <source>
        <dbReference type="PROSITE" id="PS50109"/>
    </source>
</evidence>
<keyword evidence="9" id="KW-0479">Metal-binding</keyword>
<comment type="catalytic activity">
    <reaction evidence="1">
        <text>ATP + protein L-histidine = ADP + protein N-phospho-L-histidine.</text>
        <dbReference type="EC" id="2.7.13.3"/>
    </reaction>
</comment>
<evidence type="ECO:0000256" key="14">
    <source>
        <dbReference type="ARBA" id="ARBA00024827"/>
    </source>
</evidence>
<feature type="transmembrane region" description="Helical" evidence="17">
    <location>
        <begin position="12"/>
        <end position="30"/>
    </location>
</feature>
<evidence type="ECO:0000256" key="12">
    <source>
        <dbReference type="ARBA" id="ARBA00023012"/>
    </source>
</evidence>
<evidence type="ECO:0000256" key="8">
    <source>
        <dbReference type="ARBA" id="ARBA00022679"/>
    </source>
</evidence>
<feature type="transmembrane region" description="Helical" evidence="17">
    <location>
        <begin position="135"/>
        <end position="156"/>
    </location>
</feature>
<evidence type="ECO:0000256" key="5">
    <source>
        <dbReference type="ARBA" id="ARBA00017322"/>
    </source>
</evidence>
<dbReference type="SUPFAM" id="SSF55874">
    <property type="entry name" value="ATPase domain of HSP90 chaperone/DNA topoisomerase II/histidine kinase"/>
    <property type="match status" value="1"/>
</dbReference>
<gene>
    <name evidence="19" type="ORF">I4J89_22790</name>
</gene>
<dbReference type="InterPro" id="IPR004358">
    <property type="entry name" value="Sig_transdc_His_kin-like_C"/>
</dbReference>
<evidence type="ECO:0000256" key="9">
    <source>
        <dbReference type="ARBA" id="ARBA00022723"/>
    </source>
</evidence>
<protein>
    <recommendedName>
        <fullName evidence="5">Oxygen sensor histidine kinase NreB</fullName>
        <ecNumber evidence="4">2.7.13.3</ecNumber>
    </recommendedName>
    <alternativeName>
        <fullName evidence="15">Nitrogen regulation protein B</fullName>
    </alternativeName>
</protein>
<dbReference type="GO" id="GO:0000155">
    <property type="term" value="F:phosphorelay sensor kinase activity"/>
    <property type="evidence" value="ECO:0007669"/>
    <property type="project" value="InterPro"/>
</dbReference>
<dbReference type="GO" id="GO:0016020">
    <property type="term" value="C:membrane"/>
    <property type="evidence" value="ECO:0007669"/>
    <property type="project" value="InterPro"/>
</dbReference>
<accession>A0A931C6F7</accession>
<keyword evidence="17" id="KW-1133">Transmembrane helix</keyword>
<dbReference type="GO" id="GO:0051539">
    <property type="term" value="F:4 iron, 4 sulfur cluster binding"/>
    <property type="evidence" value="ECO:0007669"/>
    <property type="project" value="UniProtKB-KW"/>
</dbReference>
<evidence type="ECO:0000256" key="7">
    <source>
        <dbReference type="ARBA" id="ARBA00022490"/>
    </source>
</evidence>
<evidence type="ECO:0000256" key="1">
    <source>
        <dbReference type="ARBA" id="ARBA00000085"/>
    </source>
</evidence>
<keyword evidence="17" id="KW-0812">Transmembrane</keyword>
<keyword evidence="10 19" id="KW-0418">Kinase</keyword>
<keyword evidence="7" id="KW-0963">Cytoplasm</keyword>
<dbReference type="EMBL" id="JADQTO010000010">
    <property type="protein sequence ID" value="MBG0564279.1"/>
    <property type="molecule type" value="Genomic_DNA"/>
</dbReference>
<comment type="cofactor">
    <cofactor evidence="2">
        <name>[4Fe-4S] cluster</name>
        <dbReference type="ChEBI" id="CHEBI:49883"/>
    </cofactor>
</comment>
<dbReference type="InterPro" id="IPR003594">
    <property type="entry name" value="HATPase_dom"/>
</dbReference>
<feature type="transmembrane region" description="Helical" evidence="17">
    <location>
        <begin position="37"/>
        <end position="59"/>
    </location>
</feature>
<proteinExistence type="predicted"/>
<dbReference type="Pfam" id="PF07730">
    <property type="entry name" value="HisKA_3"/>
    <property type="match status" value="1"/>
</dbReference>
<evidence type="ECO:0000256" key="6">
    <source>
        <dbReference type="ARBA" id="ARBA00022485"/>
    </source>
</evidence>
<evidence type="ECO:0000256" key="15">
    <source>
        <dbReference type="ARBA" id="ARBA00030800"/>
    </source>
</evidence>
<dbReference type="PIRSF" id="PIRSF037434">
    <property type="entry name" value="STHK_ChrS"/>
    <property type="match status" value="1"/>
</dbReference>
<keyword evidence="16" id="KW-0175">Coiled coil</keyword>
<dbReference type="PANTHER" id="PTHR24421:SF62">
    <property type="entry name" value="SENSORY TRANSDUCTION HISTIDINE KINASE"/>
    <property type="match status" value="1"/>
</dbReference>
<keyword evidence="11" id="KW-0408">Iron</keyword>
<dbReference type="PANTHER" id="PTHR24421">
    <property type="entry name" value="NITRATE/NITRITE SENSOR PROTEIN NARX-RELATED"/>
    <property type="match status" value="1"/>
</dbReference>
<evidence type="ECO:0000256" key="11">
    <source>
        <dbReference type="ARBA" id="ARBA00023004"/>
    </source>
</evidence>
<dbReference type="RefSeq" id="WP_196416049.1">
    <property type="nucleotide sequence ID" value="NZ_JADQTO010000010.1"/>
</dbReference>
<dbReference type="Gene3D" id="1.20.5.1930">
    <property type="match status" value="1"/>
</dbReference>
<evidence type="ECO:0000256" key="16">
    <source>
        <dbReference type="SAM" id="Coils"/>
    </source>
</evidence>
<dbReference type="InterPro" id="IPR017205">
    <property type="entry name" value="Sig_transdc_His_kinase_ChrS"/>
</dbReference>
<dbReference type="Gene3D" id="3.30.565.10">
    <property type="entry name" value="Histidine kinase-like ATPase, C-terminal domain"/>
    <property type="match status" value="1"/>
</dbReference>
<evidence type="ECO:0000313" key="19">
    <source>
        <dbReference type="EMBL" id="MBG0564279.1"/>
    </source>
</evidence>
<evidence type="ECO:0000256" key="17">
    <source>
        <dbReference type="SAM" id="Phobius"/>
    </source>
</evidence>
<dbReference type="InterPro" id="IPR005467">
    <property type="entry name" value="His_kinase_dom"/>
</dbReference>
<dbReference type="GO" id="GO:0005737">
    <property type="term" value="C:cytoplasm"/>
    <property type="evidence" value="ECO:0007669"/>
    <property type="project" value="UniProtKB-SubCell"/>
</dbReference>
<feature type="transmembrane region" description="Helical" evidence="17">
    <location>
        <begin position="89"/>
        <end position="108"/>
    </location>
</feature>
<keyword evidence="20" id="KW-1185">Reference proteome</keyword>
<keyword evidence="12" id="KW-0902">Two-component regulatory system</keyword>
<evidence type="ECO:0000256" key="10">
    <source>
        <dbReference type="ARBA" id="ARBA00022777"/>
    </source>
</evidence>
<comment type="subcellular location">
    <subcellularLocation>
        <location evidence="3">Cytoplasm</location>
    </subcellularLocation>
</comment>
<evidence type="ECO:0000256" key="2">
    <source>
        <dbReference type="ARBA" id="ARBA00001966"/>
    </source>
</evidence>
<dbReference type="Proteomes" id="UP000598146">
    <property type="component" value="Unassembled WGS sequence"/>
</dbReference>
<dbReference type="GO" id="GO:0046872">
    <property type="term" value="F:metal ion binding"/>
    <property type="evidence" value="ECO:0007669"/>
    <property type="project" value="UniProtKB-KW"/>
</dbReference>
<keyword evidence="17" id="KW-0472">Membrane</keyword>
<dbReference type="InterPro" id="IPR050482">
    <property type="entry name" value="Sensor_HK_TwoCompSys"/>
</dbReference>
<keyword evidence="8" id="KW-0808">Transferase</keyword>
<dbReference type="PROSITE" id="PS50109">
    <property type="entry name" value="HIS_KIN"/>
    <property type="match status" value="1"/>
</dbReference>
<dbReference type="InterPro" id="IPR011712">
    <property type="entry name" value="Sig_transdc_His_kin_sub3_dim/P"/>
</dbReference>
<name>A0A931C6F7_9ACTN</name>
<evidence type="ECO:0000256" key="3">
    <source>
        <dbReference type="ARBA" id="ARBA00004496"/>
    </source>
</evidence>
<dbReference type="InterPro" id="IPR036890">
    <property type="entry name" value="HATPase_C_sf"/>
</dbReference>